<keyword evidence="3" id="KW-1185">Reference proteome</keyword>
<evidence type="ECO:0000313" key="2">
    <source>
        <dbReference type="EMBL" id="NYH20933.1"/>
    </source>
</evidence>
<evidence type="ECO:0000256" key="1">
    <source>
        <dbReference type="SAM" id="MobiDB-lite"/>
    </source>
</evidence>
<name>A0A7Y9WJJ2_9BURK</name>
<comment type="caution">
    <text evidence="2">The sequence shown here is derived from an EMBL/GenBank/DDBJ whole genome shotgun (WGS) entry which is preliminary data.</text>
</comment>
<accession>A0A7Y9WJJ2</accession>
<dbReference type="EMBL" id="JACCAS010000001">
    <property type="protein sequence ID" value="NYH20933.1"/>
    <property type="molecule type" value="Genomic_DNA"/>
</dbReference>
<dbReference type="Proteomes" id="UP000540929">
    <property type="component" value="Unassembled WGS sequence"/>
</dbReference>
<reference evidence="2 3" key="1">
    <citation type="submission" date="2020-07" db="EMBL/GenBank/DDBJ databases">
        <title>Exploring microbial biodiversity for novel pathways involved in the catabolism of aromatic compounds derived from lignin.</title>
        <authorList>
            <person name="Elkins J."/>
        </authorList>
    </citation>
    <scope>NUCLEOTIDE SEQUENCE [LARGE SCALE GENOMIC DNA]</scope>
    <source>
        <strain evidence="2 3">H2C3C</strain>
    </source>
</reference>
<protein>
    <submittedName>
        <fullName evidence="2">Uncharacterized protein</fullName>
    </submittedName>
</protein>
<sequence length="136" mass="15391">MRQHVDGGQIFGQPERILVTHLDHRRAESDTRGALARRRQKRRGGRHRALQMSLTYPRAVVAERLADAKLVERALETGERRIVGIITRRQESKMIDANRAHSGPRCCSETASMPCLKRPVPVERYRATHAPVHASG</sequence>
<evidence type="ECO:0000313" key="3">
    <source>
        <dbReference type="Proteomes" id="UP000540929"/>
    </source>
</evidence>
<feature type="compositionally biased region" description="Basic residues" evidence="1">
    <location>
        <begin position="35"/>
        <end position="49"/>
    </location>
</feature>
<gene>
    <name evidence="2" type="ORF">GGD40_000412</name>
</gene>
<organism evidence="2 3">
    <name type="scientific">Paraburkholderia bryophila</name>
    <dbReference type="NCBI Taxonomy" id="420952"/>
    <lineage>
        <taxon>Bacteria</taxon>
        <taxon>Pseudomonadati</taxon>
        <taxon>Pseudomonadota</taxon>
        <taxon>Betaproteobacteria</taxon>
        <taxon>Burkholderiales</taxon>
        <taxon>Burkholderiaceae</taxon>
        <taxon>Paraburkholderia</taxon>
    </lineage>
</organism>
<feature type="region of interest" description="Disordered" evidence="1">
    <location>
        <begin position="28"/>
        <end position="49"/>
    </location>
</feature>
<dbReference type="AlphaFoldDB" id="A0A7Y9WJJ2"/>
<proteinExistence type="predicted"/>